<comment type="caution">
    <text evidence="4">The sequence shown here is derived from an EMBL/GenBank/DDBJ whole genome shotgun (WGS) entry which is preliminary data.</text>
</comment>
<dbReference type="NCBIfam" id="NF040504">
    <property type="entry name" value="resist_ArsN1b"/>
    <property type="match status" value="1"/>
</dbReference>
<dbReference type="InterPro" id="IPR016181">
    <property type="entry name" value="Acyl_CoA_acyltransferase"/>
</dbReference>
<dbReference type="PROSITE" id="PS51186">
    <property type="entry name" value="GNAT"/>
    <property type="match status" value="1"/>
</dbReference>
<dbReference type="Proteomes" id="UP001595692">
    <property type="component" value="Unassembled WGS sequence"/>
</dbReference>
<evidence type="ECO:0000313" key="5">
    <source>
        <dbReference type="Proteomes" id="UP001595692"/>
    </source>
</evidence>
<gene>
    <name evidence="4" type="ORF">ACFOSS_13105</name>
</gene>
<keyword evidence="1" id="KW-0808">Transferase</keyword>
<dbReference type="CDD" id="cd04301">
    <property type="entry name" value="NAT_SF"/>
    <property type="match status" value="1"/>
</dbReference>
<dbReference type="InterPro" id="IPR000182">
    <property type="entry name" value="GNAT_dom"/>
</dbReference>
<dbReference type="SUPFAM" id="SSF55729">
    <property type="entry name" value="Acyl-CoA N-acyltransferases (Nat)"/>
    <property type="match status" value="1"/>
</dbReference>
<accession>A0ABV8CQC4</accession>
<sequence>MIRPATAADAAAICTIYNYYVEHSEISFEEQAVTDAEMVQRIADVQTRYPWLVCSEGGQLLGYAYATTWKSRSAYRYSVECSVYLAPEARGRNLGTLLYQHLLPQLREAGMHMAMACIALPNAASIHLHEKMGFTKVAHFRELGFKRDRWIDVGYWQLALSRVRPPRPDE</sequence>
<evidence type="ECO:0000259" key="3">
    <source>
        <dbReference type="PROSITE" id="PS51186"/>
    </source>
</evidence>
<evidence type="ECO:0000313" key="4">
    <source>
        <dbReference type="EMBL" id="MFC3914397.1"/>
    </source>
</evidence>
<dbReference type="Gene3D" id="3.40.630.30">
    <property type="match status" value="1"/>
</dbReference>
<feature type="domain" description="N-acetyltransferase" evidence="3">
    <location>
        <begin position="1"/>
        <end position="161"/>
    </location>
</feature>
<reference evidence="5" key="1">
    <citation type="journal article" date="2019" name="Int. J. Syst. Evol. Microbiol.">
        <title>The Global Catalogue of Microorganisms (GCM) 10K type strain sequencing project: providing services to taxonomists for standard genome sequencing and annotation.</title>
        <authorList>
            <consortium name="The Broad Institute Genomics Platform"/>
            <consortium name="The Broad Institute Genome Sequencing Center for Infectious Disease"/>
            <person name="Wu L."/>
            <person name="Ma J."/>
        </authorList>
    </citation>
    <scope>NUCLEOTIDE SEQUENCE [LARGE SCALE GENOMIC DNA]</scope>
    <source>
        <strain evidence="5">CCUG 54939</strain>
    </source>
</reference>
<organism evidence="4 5">
    <name type="scientific">Pseudaeromonas sharmana</name>
    <dbReference type="NCBI Taxonomy" id="328412"/>
    <lineage>
        <taxon>Bacteria</taxon>
        <taxon>Pseudomonadati</taxon>
        <taxon>Pseudomonadota</taxon>
        <taxon>Gammaproteobacteria</taxon>
        <taxon>Aeromonadales</taxon>
        <taxon>Aeromonadaceae</taxon>
        <taxon>Pseudaeromonas</taxon>
    </lineage>
</organism>
<protein>
    <submittedName>
        <fullName evidence="4">Arsinothricin resistance N-acetyltransferase ArsN1 family B</fullName>
    </submittedName>
</protein>
<dbReference type="EMBL" id="JBHSAF010000014">
    <property type="protein sequence ID" value="MFC3914397.1"/>
    <property type="molecule type" value="Genomic_DNA"/>
</dbReference>
<keyword evidence="2" id="KW-0012">Acyltransferase</keyword>
<evidence type="ECO:0000256" key="2">
    <source>
        <dbReference type="ARBA" id="ARBA00023315"/>
    </source>
</evidence>
<dbReference type="RefSeq" id="WP_377153224.1">
    <property type="nucleotide sequence ID" value="NZ_JBHSAF010000014.1"/>
</dbReference>
<evidence type="ECO:0000256" key="1">
    <source>
        <dbReference type="ARBA" id="ARBA00022679"/>
    </source>
</evidence>
<dbReference type="PANTHER" id="PTHR43072:SF23">
    <property type="entry name" value="UPF0039 PROTEIN C11D3.02C"/>
    <property type="match status" value="1"/>
</dbReference>
<dbReference type="PANTHER" id="PTHR43072">
    <property type="entry name" value="N-ACETYLTRANSFERASE"/>
    <property type="match status" value="1"/>
</dbReference>
<dbReference type="Pfam" id="PF13420">
    <property type="entry name" value="Acetyltransf_4"/>
    <property type="match status" value="1"/>
</dbReference>
<name>A0ABV8CQC4_9GAMM</name>
<keyword evidence="5" id="KW-1185">Reference proteome</keyword>
<proteinExistence type="predicted"/>